<evidence type="ECO:0000313" key="2">
    <source>
        <dbReference type="Proteomes" id="UP000609172"/>
    </source>
</evidence>
<comment type="caution">
    <text evidence="1">The sequence shown here is derived from an EMBL/GenBank/DDBJ whole genome shotgun (WGS) entry which is preliminary data.</text>
</comment>
<organism evidence="1 2">
    <name type="scientific">Flavobacterium agrisoli</name>
    <dbReference type="NCBI Taxonomy" id="2793066"/>
    <lineage>
        <taxon>Bacteria</taxon>
        <taxon>Pseudomonadati</taxon>
        <taxon>Bacteroidota</taxon>
        <taxon>Flavobacteriia</taxon>
        <taxon>Flavobacteriales</taxon>
        <taxon>Flavobacteriaceae</taxon>
        <taxon>Flavobacterium</taxon>
    </lineage>
</organism>
<reference evidence="1" key="1">
    <citation type="submission" date="2020-12" db="EMBL/GenBank/DDBJ databases">
        <title>Bacterial novel species Flavobacterium sp. SE-1-e isolated from soil.</title>
        <authorList>
            <person name="Jung H.-Y."/>
        </authorList>
    </citation>
    <scope>NUCLEOTIDE SEQUENCE</scope>
    <source>
        <strain evidence="1">SE-1-e</strain>
    </source>
</reference>
<name>A0A934UKM4_9FLAO</name>
<dbReference type="Proteomes" id="UP000609172">
    <property type="component" value="Unassembled WGS sequence"/>
</dbReference>
<keyword evidence="2" id="KW-1185">Reference proteome</keyword>
<protein>
    <submittedName>
        <fullName evidence="1">Uncharacterized protein</fullName>
    </submittedName>
</protein>
<sequence>MKNSKRIVLEWTEVNGKKVPKRVIDIVPKEKLPKGNKSNGELIDDIFGNGNI</sequence>
<dbReference type="RefSeq" id="WP_200106844.1">
    <property type="nucleotide sequence ID" value="NZ_JAEHFV010000005.1"/>
</dbReference>
<dbReference type="EMBL" id="JAEHFV010000005">
    <property type="protein sequence ID" value="MBK0370713.1"/>
    <property type="molecule type" value="Genomic_DNA"/>
</dbReference>
<evidence type="ECO:0000313" key="1">
    <source>
        <dbReference type="EMBL" id="MBK0370713.1"/>
    </source>
</evidence>
<proteinExistence type="predicted"/>
<gene>
    <name evidence="1" type="ORF">I5M07_12830</name>
</gene>
<accession>A0A934UKM4</accession>
<dbReference type="AlphaFoldDB" id="A0A934UKM4"/>